<accession>A0A1I0PHU6</accession>
<dbReference type="Proteomes" id="UP000183275">
    <property type="component" value="Unassembled WGS sequence"/>
</dbReference>
<feature type="transmembrane region" description="Helical" evidence="2">
    <location>
        <begin position="130"/>
        <end position="150"/>
    </location>
</feature>
<protein>
    <submittedName>
        <fullName evidence="3">Uncharacterized membrane protein YpjA</fullName>
    </submittedName>
</protein>
<feature type="transmembrane region" description="Helical" evidence="2">
    <location>
        <begin position="197"/>
        <end position="224"/>
    </location>
</feature>
<evidence type="ECO:0000313" key="4">
    <source>
        <dbReference type="Proteomes" id="UP000183275"/>
    </source>
</evidence>
<evidence type="ECO:0000256" key="1">
    <source>
        <dbReference type="SAM" id="MobiDB-lite"/>
    </source>
</evidence>
<evidence type="ECO:0000256" key="2">
    <source>
        <dbReference type="SAM" id="Phobius"/>
    </source>
</evidence>
<sequence>MTASTQLAESAPADRDRESLPTSLAPVPKTLEDLGLRFAWLVVAINLAGTAFGFWYYSAQFAETPAAMWPWVPDSPLATLFIALAIGCWKLGREQPWLTALAFFGNIVLGLWTPFTLLVFADSYAYLHPLMYHFLFWSHLAMVVQALVLYRISDFPVWAVVVAAAWYWSNLIVDYFVPIAGEPHHTIIPVSRDTPMFLGADALGVIAAGEVTFVFLALLLALAIRVEKCNAASNRSTARLDRS</sequence>
<feature type="transmembrane region" description="Helical" evidence="2">
    <location>
        <begin position="157"/>
        <end position="177"/>
    </location>
</feature>
<dbReference type="PANTHER" id="PTHR40042">
    <property type="entry name" value="HYPOTHETICAL MEMBRANE SPANNING PROTEIN"/>
    <property type="match status" value="1"/>
</dbReference>
<dbReference type="OrthoDB" id="160626at2157"/>
<feature type="region of interest" description="Disordered" evidence="1">
    <location>
        <begin position="1"/>
        <end position="24"/>
    </location>
</feature>
<dbReference type="PANTHER" id="PTHR40042:SF1">
    <property type="entry name" value="DUF1405 DOMAIN-CONTAINING PROTEIN"/>
    <property type="match status" value="1"/>
</dbReference>
<feature type="transmembrane region" description="Helical" evidence="2">
    <location>
        <begin position="69"/>
        <end position="89"/>
    </location>
</feature>
<reference evidence="4" key="1">
    <citation type="submission" date="2016-10" db="EMBL/GenBank/DDBJ databases">
        <authorList>
            <person name="Varghese N."/>
        </authorList>
    </citation>
    <scope>NUCLEOTIDE SEQUENCE [LARGE SCALE GENOMIC DNA]</scope>
    <source>
        <strain evidence="4">CGMCC 1.12284</strain>
    </source>
</reference>
<evidence type="ECO:0000313" key="3">
    <source>
        <dbReference type="EMBL" id="SEW13921.1"/>
    </source>
</evidence>
<keyword evidence="2" id="KW-0812">Transmembrane</keyword>
<dbReference type="InterPro" id="IPR009845">
    <property type="entry name" value="DUF1405"/>
</dbReference>
<feature type="transmembrane region" description="Helical" evidence="2">
    <location>
        <begin position="101"/>
        <end position="124"/>
    </location>
</feature>
<organism evidence="3 4">
    <name type="scientific">Natrinema salifodinae</name>
    <dbReference type="NCBI Taxonomy" id="1202768"/>
    <lineage>
        <taxon>Archaea</taxon>
        <taxon>Methanobacteriati</taxon>
        <taxon>Methanobacteriota</taxon>
        <taxon>Stenosarchaea group</taxon>
        <taxon>Halobacteria</taxon>
        <taxon>Halobacteriales</taxon>
        <taxon>Natrialbaceae</taxon>
        <taxon>Natrinema</taxon>
    </lineage>
</organism>
<keyword evidence="4" id="KW-1185">Reference proteome</keyword>
<dbReference type="EMBL" id="FOIS01000003">
    <property type="protein sequence ID" value="SEW13921.1"/>
    <property type="molecule type" value="Genomic_DNA"/>
</dbReference>
<dbReference type="eggNOG" id="arCOG02940">
    <property type="taxonomic scope" value="Archaea"/>
</dbReference>
<feature type="transmembrane region" description="Helical" evidence="2">
    <location>
        <begin position="38"/>
        <end position="57"/>
    </location>
</feature>
<keyword evidence="2" id="KW-0472">Membrane</keyword>
<proteinExistence type="predicted"/>
<dbReference type="STRING" id="1202768.SAMN05216285_2584"/>
<gene>
    <name evidence="3" type="ORF">SAMN05216285_2584</name>
</gene>
<name>A0A1I0PHU6_9EURY</name>
<dbReference type="RefSeq" id="WP_049992125.1">
    <property type="nucleotide sequence ID" value="NZ_FOIS01000003.1"/>
</dbReference>
<keyword evidence="2" id="KW-1133">Transmembrane helix</keyword>
<dbReference type="Pfam" id="PF07187">
    <property type="entry name" value="DUF1405"/>
    <property type="match status" value="1"/>
</dbReference>
<dbReference type="AlphaFoldDB" id="A0A1I0PHU6"/>